<evidence type="ECO:0000313" key="2">
    <source>
        <dbReference type="EMBL" id="PKU59984.1"/>
    </source>
</evidence>
<dbReference type="PANTHER" id="PTHR14791:SF29">
    <property type="entry name" value="PROTEIN KIBRA"/>
    <property type="match status" value="1"/>
</dbReference>
<feature type="region of interest" description="Disordered" evidence="1">
    <location>
        <begin position="86"/>
        <end position="115"/>
    </location>
</feature>
<evidence type="ECO:0008006" key="4">
    <source>
        <dbReference type="Google" id="ProtNLM"/>
    </source>
</evidence>
<protein>
    <recommendedName>
        <fullName evidence="4">WW domain-containing protein</fullName>
    </recommendedName>
</protein>
<keyword evidence="3" id="KW-1185">Reference proteome</keyword>
<evidence type="ECO:0000256" key="1">
    <source>
        <dbReference type="SAM" id="MobiDB-lite"/>
    </source>
</evidence>
<dbReference type="InterPro" id="IPR036020">
    <property type="entry name" value="WW_dom_sf"/>
</dbReference>
<gene>
    <name evidence="2" type="ORF">MA16_Dca024473</name>
</gene>
<accession>A0A2I0V9A0</accession>
<name>A0A2I0V9A0_9ASPA</name>
<dbReference type="SUPFAM" id="SSF51045">
    <property type="entry name" value="WW domain"/>
    <property type="match status" value="1"/>
</dbReference>
<feature type="compositionally biased region" description="Acidic residues" evidence="1">
    <location>
        <begin position="93"/>
        <end position="113"/>
    </location>
</feature>
<dbReference type="AlphaFoldDB" id="A0A2I0V9A0"/>
<evidence type="ECO:0000313" key="3">
    <source>
        <dbReference type="Proteomes" id="UP000233837"/>
    </source>
</evidence>
<dbReference type="PANTHER" id="PTHR14791">
    <property type="entry name" value="BOMB/KIRA PROTEINS"/>
    <property type="match status" value="1"/>
</dbReference>
<dbReference type="EMBL" id="KZ504025">
    <property type="protein sequence ID" value="PKU59984.1"/>
    <property type="molecule type" value="Genomic_DNA"/>
</dbReference>
<organism evidence="2 3">
    <name type="scientific">Dendrobium catenatum</name>
    <dbReference type="NCBI Taxonomy" id="906689"/>
    <lineage>
        <taxon>Eukaryota</taxon>
        <taxon>Viridiplantae</taxon>
        <taxon>Streptophyta</taxon>
        <taxon>Embryophyta</taxon>
        <taxon>Tracheophyta</taxon>
        <taxon>Spermatophyta</taxon>
        <taxon>Magnoliopsida</taxon>
        <taxon>Liliopsida</taxon>
        <taxon>Asparagales</taxon>
        <taxon>Orchidaceae</taxon>
        <taxon>Epidendroideae</taxon>
        <taxon>Malaxideae</taxon>
        <taxon>Dendrobiinae</taxon>
        <taxon>Dendrobium</taxon>
    </lineage>
</organism>
<proteinExistence type="predicted"/>
<reference evidence="2 3" key="2">
    <citation type="journal article" date="2017" name="Nature">
        <title>The Apostasia genome and the evolution of orchids.</title>
        <authorList>
            <person name="Zhang G.Q."/>
            <person name="Liu K.W."/>
            <person name="Li Z."/>
            <person name="Lohaus R."/>
            <person name="Hsiao Y.Y."/>
            <person name="Niu S.C."/>
            <person name="Wang J.Y."/>
            <person name="Lin Y.C."/>
            <person name="Xu Q."/>
            <person name="Chen L.J."/>
            <person name="Yoshida K."/>
            <person name="Fujiwara S."/>
            <person name="Wang Z.W."/>
            <person name="Zhang Y.Q."/>
            <person name="Mitsuda N."/>
            <person name="Wang M."/>
            <person name="Liu G.H."/>
            <person name="Pecoraro L."/>
            <person name="Huang H.X."/>
            <person name="Xiao X.J."/>
            <person name="Lin M."/>
            <person name="Wu X.Y."/>
            <person name="Wu W.L."/>
            <person name="Chen Y.Y."/>
            <person name="Chang S.B."/>
            <person name="Sakamoto S."/>
            <person name="Ohme-Takagi M."/>
            <person name="Yagi M."/>
            <person name="Zeng S.J."/>
            <person name="Shen C.Y."/>
            <person name="Yeh C.M."/>
            <person name="Luo Y.B."/>
            <person name="Tsai W.C."/>
            <person name="Van de Peer Y."/>
            <person name="Liu Z.J."/>
        </authorList>
    </citation>
    <scope>NUCLEOTIDE SEQUENCE [LARGE SCALE GENOMIC DNA]</scope>
    <source>
        <tissue evidence="2">The whole plant</tissue>
    </source>
</reference>
<reference evidence="2 3" key="1">
    <citation type="journal article" date="2016" name="Sci. Rep.">
        <title>The Dendrobium catenatum Lindl. genome sequence provides insights into polysaccharide synthase, floral development and adaptive evolution.</title>
        <authorList>
            <person name="Zhang G.Q."/>
            <person name="Xu Q."/>
            <person name="Bian C."/>
            <person name="Tsai W.C."/>
            <person name="Yeh C.M."/>
            <person name="Liu K.W."/>
            <person name="Yoshida K."/>
            <person name="Zhang L.S."/>
            <person name="Chang S.B."/>
            <person name="Chen F."/>
            <person name="Shi Y."/>
            <person name="Su Y.Y."/>
            <person name="Zhang Y.Q."/>
            <person name="Chen L.J."/>
            <person name="Yin Y."/>
            <person name="Lin M."/>
            <person name="Huang H."/>
            <person name="Deng H."/>
            <person name="Wang Z.W."/>
            <person name="Zhu S.L."/>
            <person name="Zhao X."/>
            <person name="Deng C."/>
            <person name="Niu S.C."/>
            <person name="Huang J."/>
            <person name="Wang M."/>
            <person name="Liu G.H."/>
            <person name="Yang H.J."/>
            <person name="Xiao X.J."/>
            <person name="Hsiao Y.Y."/>
            <person name="Wu W.L."/>
            <person name="Chen Y.Y."/>
            <person name="Mitsuda N."/>
            <person name="Ohme-Takagi M."/>
            <person name="Luo Y.B."/>
            <person name="Van de Peer Y."/>
            <person name="Liu Z.J."/>
        </authorList>
    </citation>
    <scope>NUCLEOTIDE SEQUENCE [LARGE SCALE GENOMIC DNA]</scope>
    <source>
        <tissue evidence="2">The whole plant</tissue>
    </source>
</reference>
<dbReference type="Proteomes" id="UP000233837">
    <property type="component" value="Unassembled WGS sequence"/>
</dbReference>
<dbReference type="InterPro" id="IPR051105">
    <property type="entry name" value="WWC/KIBRA_Hippo_Reg"/>
</dbReference>
<sequence>MAAPNIESIAASLRNYSHNSRRGAASPAAAAESKEVTVELNSVEAFPNHWKQCLDMKTGKLFYVNGKSGERKTEVPRIAASGLQASYNSSEEYNSDDAGGGEDEEDNDGDIEDCSSLAGDGTDYEDFFGVSSRNSHNSSSDDSIAGDGNGGAGSLILVVAGCKSCFMYFIVPKRVDECPKCGGCLLHLDS</sequence>